<feature type="domain" description="HEPN" evidence="2">
    <location>
        <begin position="212"/>
        <end position="282"/>
    </location>
</feature>
<dbReference type="STRING" id="1963862.B4O97_14370"/>
<feature type="coiled-coil region" evidence="1">
    <location>
        <begin position="149"/>
        <end position="176"/>
    </location>
</feature>
<proteinExistence type="predicted"/>
<evidence type="ECO:0000256" key="1">
    <source>
        <dbReference type="SAM" id="Coils"/>
    </source>
</evidence>
<dbReference type="Pfam" id="PF05168">
    <property type="entry name" value="HEPN"/>
    <property type="match status" value="1"/>
</dbReference>
<evidence type="ECO:0000313" key="4">
    <source>
        <dbReference type="Proteomes" id="UP000192343"/>
    </source>
</evidence>
<gene>
    <name evidence="3" type="ORF">B4O97_14370</name>
</gene>
<evidence type="ECO:0000313" key="3">
    <source>
        <dbReference type="EMBL" id="ORC33845.1"/>
    </source>
</evidence>
<organism evidence="3 4">
    <name type="scientific">Marispirochaeta aestuarii</name>
    <dbReference type="NCBI Taxonomy" id="1963862"/>
    <lineage>
        <taxon>Bacteria</taxon>
        <taxon>Pseudomonadati</taxon>
        <taxon>Spirochaetota</taxon>
        <taxon>Spirochaetia</taxon>
        <taxon>Spirochaetales</taxon>
        <taxon>Spirochaetaceae</taxon>
        <taxon>Marispirochaeta</taxon>
    </lineage>
</organism>
<evidence type="ECO:0000259" key="2">
    <source>
        <dbReference type="Pfam" id="PF05168"/>
    </source>
</evidence>
<dbReference type="OrthoDB" id="7068543at2"/>
<dbReference type="EMBL" id="MWQY01000017">
    <property type="protein sequence ID" value="ORC33845.1"/>
    <property type="molecule type" value="Genomic_DNA"/>
</dbReference>
<accession>A0A1Y1RV37</accession>
<comment type="caution">
    <text evidence="3">The sequence shown here is derived from an EMBL/GenBank/DDBJ whole genome shotgun (WGS) entry which is preliminary data.</text>
</comment>
<keyword evidence="4" id="KW-1185">Reference proteome</keyword>
<reference evidence="3 4" key="1">
    <citation type="submission" date="2017-03" db="EMBL/GenBank/DDBJ databases">
        <title>Draft Genome sequence of Marispirochaeta sp. strain JC444.</title>
        <authorList>
            <person name="Shivani Y."/>
            <person name="Subhash Y."/>
            <person name="Sasikala C."/>
            <person name="Ramana C."/>
        </authorList>
    </citation>
    <scope>NUCLEOTIDE SEQUENCE [LARGE SCALE GENOMIC DNA]</scope>
    <source>
        <strain evidence="3 4">JC444</strain>
    </source>
</reference>
<dbReference type="SUPFAM" id="SSF81593">
    <property type="entry name" value="Nucleotidyltransferase substrate binding subunit/domain"/>
    <property type="match status" value="1"/>
</dbReference>
<dbReference type="RefSeq" id="WP_083051848.1">
    <property type="nucleotide sequence ID" value="NZ_MWQY01000017.1"/>
</dbReference>
<dbReference type="InterPro" id="IPR007842">
    <property type="entry name" value="HEPN_dom"/>
</dbReference>
<dbReference type="Gene3D" id="1.20.120.330">
    <property type="entry name" value="Nucleotidyltransferases domain 2"/>
    <property type="match status" value="1"/>
</dbReference>
<name>A0A1Y1RV37_9SPIO</name>
<keyword evidence="1" id="KW-0175">Coiled coil</keyword>
<sequence length="323" mass="38712">MKEEIIEDDFIKIISYTLNDIDDYFKESKPMSVRPYYATYALIENYITIKKGDSVISDKQDFENSIWFKYIYQNVLEWYRRRYGKRLLKERPSDFGHAVVRIYNDFFLVRIPYILTRHNKDNSYWIIYPSSVQRGENIIEYIQDPPNIVNLSESENQKLLKKLRKYIREIRTIRANLLTAKIENENKDLKDSIMVHLKKSASLIVENKNSMALSLAFYELHMAVEKCLKIYISQKMQYPKTHDIRKLLMYVNDIDPVDAIELDIERFKKGDTSRYYNDCFTQEYLLETYENVIGLIMSITNKMERNMKIENTKVKIIEPGWKK</sequence>
<dbReference type="Proteomes" id="UP000192343">
    <property type="component" value="Unassembled WGS sequence"/>
</dbReference>
<protein>
    <recommendedName>
        <fullName evidence="2">HEPN domain-containing protein</fullName>
    </recommendedName>
</protein>
<dbReference type="AlphaFoldDB" id="A0A1Y1RV37"/>